<feature type="compositionally biased region" description="Polar residues" evidence="1">
    <location>
        <begin position="55"/>
        <end position="73"/>
    </location>
</feature>
<evidence type="ECO:0000313" key="2">
    <source>
        <dbReference type="EMBL" id="AHE96799.1"/>
    </source>
</evidence>
<dbReference type="KEGG" id="trd:THERU_03950"/>
<dbReference type="AlphaFoldDB" id="W0DDV6"/>
<evidence type="ECO:0000313" key="3">
    <source>
        <dbReference type="Proteomes" id="UP000018914"/>
    </source>
</evidence>
<dbReference type="HOGENOM" id="CLU_2703645_0_0_0"/>
<proteinExistence type="predicted"/>
<protein>
    <submittedName>
        <fullName evidence="2">Uncharacterized protein</fullName>
    </submittedName>
</protein>
<reference evidence="2 3" key="1">
    <citation type="submission" date="2013-12" db="EMBL/GenBank/DDBJ databases">
        <authorList>
            <consortium name="DOE Joint Genome Institute"/>
            <person name="Eisen J."/>
            <person name="Huntemann M."/>
            <person name="Han J."/>
            <person name="Chen A."/>
            <person name="Kyrpides N."/>
            <person name="Mavromatis K."/>
            <person name="Markowitz V."/>
            <person name="Palaniappan K."/>
            <person name="Ivanova N."/>
            <person name="Schaumberg A."/>
            <person name="Pati A."/>
            <person name="Liolios K."/>
            <person name="Nordberg H.P."/>
            <person name="Cantor M.N."/>
            <person name="Hua S.X."/>
            <person name="Woyke T."/>
        </authorList>
    </citation>
    <scope>NUCLEOTIDE SEQUENCE [LARGE SCALE GENOMIC DNA]</scope>
    <source>
        <strain evidence="2 3">DSM 23557</strain>
    </source>
</reference>
<dbReference type="RefSeq" id="WP_025305966.1">
    <property type="nucleotide sequence ID" value="NZ_CP007028.1"/>
</dbReference>
<feature type="region of interest" description="Disordered" evidence="1">
    <location>
        <begin position="1"/>
        <end position="22"/>
    </location>
</feature>
<name>W0DDV6_9AQUI</name>
<evidence type="ECO:0000256" key="1">
    <source>
        <dbReference type="SAM" id="MobiDB-lite"/>
    </source>
</evidence>
<dbReference type="EMBL" id="CP007028">
    <property type="protein sequence ID" value="AHE96799.1"/>
    <property type="molecule type" value="Genomic_DNA"/>
</dbReference>
<organism evidence="3">
    <name type="scientific">Thermocrinis ruber</name>
    <dbReference type="NCBI Taxonomy" id="75906"/>
    <lineage>
        <taxon>Bacteria</taxon>
        <taxon>Pseudomonadati</taxon>
        <taxon>Aquificota</taxon>
        <taxon>Aquificia</taxon>
        <taxon>Aquificales</taxon>
        <taxon>Aquificaceae</taxon>
        <taxon>Thermocrinis</taxon>
    </lineage>
</organism>
<feature type="region of interest" description="Disordered" evidence="1">
    <location>
        <begin position="40"/>
        <end position="73"/>
    </location>
</feature>
<gene>
    <name evidence="2" type="ORF">THERU_03950</name>
</gene>
<keyword evidence="3" id="KW-1185">Reference proteome</keyword>
<dbReference type="STRING" id="75906.THERU_03950"/>
<sequence length="73" mass="7843">MGLEHSLKGTHQGGVESKAEVTIPHSGLGTVAMSKEFDFEQASPSHTVGLERKSLTLNKASEKQSSLHPTQWA</sequence>
<dbReference type="Proteomes" id="UP000018914">
    <property type="component" value="Chromosome"/>
</dbReference>
<accession>W0DDV6</accession>